<dbReference type="Pfam" id="PF06046">
    <property type="entry name" value="Sec6"/>
    <property type="match status" value="1"/>
</dbReference>
<keyword evidence="2" id="KW-0472">Membrane</keyword>
<comment type="caution">
    <text evidence="3">The sequence shown here is derived from an EMBL/GenBank/DDBJ whole genome shotgun (WGS) entry which is preliminary data.</text>
</comment>
<dbReference type="Proteomes" id="UP000188320">
    <property type="component" value="Unassembled WGS sequence"/>
</dbReference>
<organism evidence="3 4">
    <name type="scientific">Zancudomyces culisetae</name>
    <name type="common">Gut fungus</name>
    <name type="synonym">Smittium culisetae</name>
    <dbReference type="NCBI Taxonomy" id="1213189"/>
    <lineage>
        <taxon>Eukaryota</taxon>
        <taxon>Fungi</taxon>
        <taxon>Fungi incertae sedis</taxon>
        <taxon>Zoopagomycota</taxon>
        <taxon>Kickxellomycotina</taxon>
        <taxon>Harpellomycetes</taxon>
        <taxon>Harpellales</taxon>
        <taxon>Legeriomycetaceae</taxon>
        <taxon>Zancudomyces</taxon>
    </lineage>
</organism>
<protein>
    <submittedName>
        <fullName evidence="3">Uncharacterized protein</fullName>
    </submittedName>
</protein>
<name>A0A1R1PUY8_ZANCU</name>
<dbReference type="InterPro" id="IPR042532">
    <property type="entry name" value="EXOC3/Sec6_C"/>
</dbReference>
<keyword evidence="2" id="KW-0812">Transmembrane</keyword>
<dbReference type="InterPro" id="IPR010326">
    <property type="entry name" value="EXOC3/Sec6"/>
</dbReference>
<gene>
    <name evidence="3" type="ORF">AX774_g1675</name>
</gene>
<feature type="transmembrane region" description="Helical" evidence="2">
    <location>
        <begin position="28"/>
        <end position="47"/>
    </location>
</feature>
<reference evidence="4" key="1">
    <citation type="submission" date="2017-01" db="EMBL/GenBank/DDBJ databases">
        <authorList>
            <person name="Wang Y."/>
            <person name="White M."/>
            <person name="Kvist S."/>
            <person name="Moncalvo J.-M."/>
        </authorList>
    </citation>
    <scope>NUCLEOTIDE SEQUENCE [LARGE SCALE GENOMIC DNA]</scope>
    <source>
        <strain evidence="4">COL-18-3</strain>
    </source>
</reference>
<evidence type="ECO:0000256" key="2">
    <source>
        <dbReference type="SAM" id="Phobius"/>
    </source>
</evidence>
<dbReference type="GO" id="GO:0006887">
    <property type="term" value="P:exocytosis"/>
    <property type="evidence" value="ECO:0007669"/>
    <property type="project" value="InterPro"/>
</dbReference>
<keyword evidence="2" id="KW-1133">Transmembrane helix</keyword>
<comment type="similarity">
    <text evidence="1">Belongs to the SEC6 family.</text>
</comment>
<evidence type="ECO:0000313" key="3">
    <source>
        <dbReference type="EMBL" id="OMH84791.1"/>
    </source>
</evidence>
<dbReference type="Gene3D" id="1.10.357.70">
    <property type="entry name" value="Exocyst complex component Sec6, C-terminal domain"/>
    <property type="match status" value="1"/>
</dbReference>
<dbReference type="EMBL" id="LSSK01000148">
    <property type="protein sequence ID" value="OMH84791.1"/>
    <property type="molecule type" value="Genomic_DNA"/>
</dbReference>
<proteinExistence type="inferred from homology"/>
<sequence>MLPADSSEDAEQQQQRKLESKELVNKSMLALTMLVSIIDATPTMIFLEYFSMLKTFPDVPLILIEDILTKRDDMERSQIKSIMENLKAKTSAESNTAMARSAANANTVFSKLIHYNLA</sequence>
<evidence type="ECO:0000313" key="4">
    <source>
        <dbReference type="Proteomes" id="UP000188320"/>
    </source>
</evidence>
<dbReference type="OrthoDB" id="190098at2759"/>
<keyword evidence="4" id="KW-1185">Reference proteome</keyword>
<evidence type="ECO:0000256" key="1">
    <source>
        <dbReference type="ARBA" id="ARBA00009447"/>
    </source>
</evidence>
<dbReference type="GO" id="GO:0000145">
    <property type="term" value="C:exocyst"/>
    <property type="evidence" value="ECO:0007669"/>
    <property type="project" value="InterPro"/>
</dbReference>
<dbReference type="AlphaFoldDB" id="A0A1R1PUY8"/>
<accession>A0A1R1PUY8</accession>